<evidence type="ECO:0000313" key="5">
    <source>
        <dbReference type="Proteomes" id="UP000305675"/>
    </source>
</evidence>
<dbReference type="GO" id="GO:0004252">
    <property type="term" value="F:serine-type endopeptidase activity"/>
    <property type="evidence" value="ECO:0007669"/>
    <property type="project" value="InterPro"/>
</dbReference>
<dbReference type="Pfam" id="PF00326">
    <property type="entry name" value="Peptidase_S9"/>
    <property type="match status" value="1"/>
</dbReference>
<dbReference type="PRINTS" id="PR00862">
    <property type="entry name" value="PROLIGOPTASE"/>
</dbReference>
<keyword evidence="2" id="KW-0732">Signal</keyword>
<keyword evidence="1" id="KW-0378">Hydrolase</keyword>
<name>A0A4U1BQS9_9GAMM</name>
<dbReference type="RefSeq" id="WP_136863128.1">
    <property type="nucleotide sequence ID" value="NZ_SWCJ01000005.1"/>
</dbReference>
<dbReference type="PANTHER" id="PTHR42776:SF27">
    <property type="entry name" value="DIPEPTIDYL PEPTIDASE FAMILY MEMBER 6"/>
    <property type="match status" value="1"/>
</dbReference>
<dbReference type="FunFam" id="3.40.50.1820:FF:000442">
    <property type="entry name" value="Subfamily S9C unassigned peptidase"/>
    <property type="match status" value="1"/>
</dbReference>
<keyword evidence="5" id="KW-1185">Reference proteome</keyword>
<dbReference type="SUPFAM" id="SSF53474">
    <property type="entry name" value="alpha/beta-Hydrolases"/>
    <property type="match status" value="1"/>
</dbReference>
<feature type="chain" id="PRO_5020451311" evidence="2">
    <location>
        <begin position="18"/>
        <end position="646"/>
    </location>
</feature>
<dbReference type="AlphaFoldDB" id="A0A4U1BQS9"/>
<proteinExistence type="predicted"/>
<dbReference type="EMBL" id="SWCJ01000005">
    <property type="protein sequence ID" value="TKB55371.1"/>
    <property type="molecule type" value="Genomic_DNA"/>
</dbReference>
<dbReference type="OrthoDB" id="4269629at2"/>
<feature type="signal peptide" evidence="2">
    <location>
        <begin position="1"/>
        <end position="17"/>
    </location>
</feature>
<dbReference type="GO" id="GO:0006508">
    <property type="term" value="P:proteolysis"/>
    <property type="evidence" value="ECO:0007669"/>
    <property type="project" value="InterPro"/>
</dbReference>
<comment type="caution">
    <text evidence="4">The sequence shown here is derived from an EMBL/GenBank/DDBJ whole genome shotgun (WGS) entry which is preliminary data.</text>
</comment>
<dbReference type="Proteomes" id="UP000305675">
    <property type="component" value="Unassembled WGS sequence"/>
</dbReference>
<dbReference type="PANTHER" id="PTHR42776">
    <property type="entry name" value="SERINE PEPTIDASE S9 FAMILY MEMBER"/>
    <property type="match status" value="1"/>
</dbReference>
<organism evidence="4 5">
    <name type="scientific">Ferrimonas aestuarii</name>
    <dbReference type="NCBI Taxonomy" id="2569539"/>
    <lineage>
        <taxon>Bacteria</taxon>
        <taxon>Pseudomonadati</taxon>
        <taxon>Pseudomonadota</taxon>
        <taxon>Gammaproteobacteria</taxon>
        <taxon>Alteromonadales</taxon>
        <taxon>Ferrimonadaceae</taxon>
        <taxon>Ferrimonas</taxon>
    </lineage>
</organism>
<gene>
    <name evidence="4" type="ORF">FCL42_09250</name>
</gene>
<dbReference type="Gene3D" id="3.40.50.1820">
    <property type="entry name" value="alpha/beta hydrolase"/>
    <property type="match status" value="1"/>
</dbReference>
<evidence type="ECO:0000256" key="2">
    <source>
        <dbReference type="SAM" id="SignalP"/>
    </source>
</evidence>
<evidence type="ECO:0000256" key="1">
    <source>
        <dbReference type="ARBA" id="ARBA00022801"/>
    </source>
</evidence>
<dbReference type="InterPro" id="IPR029058">
    <property type="entry name" value="AB_hydrolase_fold"/>
</dbReference>
<feature type="domain" description="Peptidase S9 prolyl oligopeptidase catalytic" evidence="3">
    <location>
        <begin position="435"/>
        <end position="645"/>
    </location>
</feature>
<protein>
    <submittedName>
        <fullName evidence="4">S9 family peptidase</fullName>
    </submittedName>
</protein>
<accession>A0A4U1BQS9</accession>
<evidence type="ECO:0000313" key="4">
    <source>
        <dbReference type="EMBL" id="TKB55371.1"/>
    </source>
</evidence>
<sequence>MRWVLLLVSLFAFPTLAKTPTIDDFARPDKAQSIKISPEGDYLAMEVIIKGKKQVVVLRRKDFKPTTSIHFGERAEVGDYYWASNERLVVTKVYKKGWTEEPLYYGEMMSINYDGSKGAYIFGHNMAGGTGTNLKRHGTPLRAWGYMIDPLPEDEKYILISSVPMDNKGDKKATVFKLNVFNGKRKKVAFSPVSYAQFMSDQNGEVRFVIGEDKNGKLAMHYREKRGDDWKLFYTEDESDGKVIPVSFASDDEVYILDNTEASTYGLMKMNLKTGAKKLIYRDKVVDPHNMWFSADGRSLYALEVEPDYPSYVFVDPKAKESANLKGLLQAFPGHQVALASQTLDGDLSVVYAYSDINPGSYYLYDAKAQQVSKLLGSRDWVDPKQSATVEAIQFKARDGMTIYGYLTVPAGKEMKDLPLLVNPHGGPHGPRDYWQYDRETQMFASQGVAVLQVNFRGSGGYGREFEEAGYRNWGSKIQYDIIDATRHLIDKGIADKDNICIYGGSFGGYSALQSSILAPDLYKCAIGFAGVYDLELMYDVGDIPTRRSGREYLKTVIGEDNANMKAFSPVYNIDKLKAPVMLIHGGKDERVPIEHAEDLRKALNQNDHPYEWIELDKEGHGFFNSENRAEVYKNMVSFLEKHLNL</sequence>
<evidence type="ECO:0000259" key="3">
    <source>
        <dbReference type="Pfam" id="PF00326"/>
    </source>
</evidence>
<dbReference type="InterPro" id="IPR001375">
    <property type="entry name" value="Peptidase_S9_cat"/>
</dbReference>
<dbReference type="InterPro" id="IPR002470">
    <property type="entry name" value="Peptidase_S9A"/>
</dbReference>
<dbReference type="SUPFAM" id="SSF82171">
    <property type="entry name" value="DPP6 N-terminal domain-like"/>
    <property type="match status" value="1"/>
</dbReference>
<reference evidence="4 5" key="1">
    <citation type="submission" date="2019-04" db="EMBL/GenBank/DDBJ databases">
        <authorList>
            <person name="Hwang J.C."/>
        </authorList>
    </citation>
    <scope>NUCLEOTIDE SEQUENCE [LARGE SCALE GENOMIC DNA]</scope>
    <source>
        <strain evidence="4 5">IMCC35002</strain>
    </source>
</reference>